<organism evidence="5 6">
    <name type="scientific">Neisseria montereyensis</name>
    <dbReference type="NCBI Taxonomy" id="2973938"/>
    <lineage>
        <taxon>Bacteria</taxon>
        <taxon>Pseudomonadati</taxon>
        <taxon>Pseudomonadota</taxon>
        <taxon>Betaproteobacteria</taxon>
        <taxon>Neisseriales</taxon>
        <taxon>Neisseriaceae</taxon>
        <taxon>Neisseria</taxon>
    </lineage>
</organism>
<keyword evidence="2" id="KW-0963">Cytoplasm</keyword>
<comment type="subcellular location">
    <subcellularLocation>
        <location evidence="1">Cytoplasm</location>
    </subcellularLocation>
</comment>
<dbReference type="SUPFAM" id="SSF51735">
    <property type="entry name" value="NAD(P)-binding Rossmann-fold domains"/>
    <property type="match status" value="1"/>
</dbReference>
<evidence type="ECO:0000313" key="5">
    <source>
        <dbReference type="EMBL" id="MCS4533344.1"/>
    </source>
</evidence>
<evidence type="ECO:0000256" key="4">
    <source>
        <dbReference type="ARBA" id="ARBA00023002"/>
    </source>
</evidence>
<dbReference type="EMBL" id="JANUXW010000002">
    <property type="protein sequence ID" value="MCS4533344.1"/>
    <property type="molecule type" value="Genomic_DNA"/>
</dbReference>
<dbReference type="InterPro" id="IPR036291">
    <property type="entry name" value="NAD(P)-bd_dom_sf"/>
</dbReference>
<evidence type="ECO:0000256" key="1">
    <source>
        <dbReference type="ARBA" id="ARBA00004496"/>
    </source>
</evidence>
<evidence type="ECO:0000256" key="3">
    <source>
        <dbReference type="ARBA" id="ARBA00022857"/>
    </source>
</evidence>
<dbReference type="Proteomes" id="UP001166947">
    <property type="component" value="Unassembled WGS sequence"/>
</dbReference>
<dbReference type="PRINTS" id="PR00081">
    <property type="entry name" value="GDHRDH"/>
</dbReference>
<reference evidence="5" key="1">
    <citation type="submission" date="2022-08" db="EMBL/GenBank/DDBJ databases">
        <authorList>
            <person name="Volokhov D.V."/>
            <person name="Furtak V.A."/>
            <person name="Zagorodnyaya T.A."/>
        </authorList>
    </citation>
    <scope>NUCLEOTIDE SEQUENCE</scope>
    <source>
        <strain evidence="5">CSL10203-ORH2</strain>
    </source>
</reference>
<sequence length="245" mass="26252">MMSTKVIISGYSSGLGFALAEHYLKQGYAVLGLARRAAEPKPSENLKQYQVDLSDGDAVNKLLSDGLLKDFVADAKEIILINNAGTTKPNAIAGKQNPAEIAMAVSLNIATPFLLSNHLIAIKPSETLLKIIHISSGAGRENYAGWSVYGGTKAALDHHARCIVAEQHPGVAIASIAPGIVDTPMQDLLRAAKVEDFPMLKNLQAAEEHGLLSRPSDTAARIAKIIDDKDFGKITIDDVRRFDNT</sequence>
<evidence type="ECO:0000313" key="6">
    <source>
        <dbReference type="Proteomes" id="UP001166947"/>
    </source>
</evidence>
<keyword evidence="4" id="KW-0560">Oxidoreductase</keyword>
<reference evidence="5" key="2">
    <citation type="journal article" date="2023" name="Curr. Microbiol.">
        <title>Neisseria montereyensis sp. nov., Isolated from Oropharynx of California Sea Lion (Zalophus californianus): Genomic, Phylogenetic, and Phenotypic Study.</title>
        <authorList>
            <person name="Volokhov D.V."/>
            <person name="Zagorodnyaya T.A."/>
            <person name="Furtak V.A."/>
            <person name="Nattanmai G."/>
            <person name="Randall L."/>
            <person name="Jose S."/>
            <person name="Gao Y."/>
            <person name="Gulland F.M."/>
            <person name="Eisenberg T."/>
            <person name="Delmonte P."/>
            <person name="Blom J."/>
            <person name="Mitchell K.K."/>
        </authorList>
    </citation>
    <scope>NUCLEOTIDE SEQUENCE</scope>
    <source>
        <strain evidence="5">CSL10203-ORH2</strain>
    </source>
</reference>
<proteinExistence type="predicted"/>
<accession>A0ABT2FAU6</accession>
<name>A0ABT2FAU6_9NEIS</name>
<dbReference type="InterPro" id="IPR002347">
    <property type="entry name" value="SDR_fam"/>
</dbReference>
<dbReference type="Gene3D" id="3.40.50.720">
    <property type="entry name" value="NAD(P)-binding Rossmann-like Domain"/>
    <property type="match status" value="1"/>
</dbReference>
<dbReference type="PANTHER" id="PTHR44085">
    <property type="entry name" value="SEPIAPTERIN REDUCTASE"/>
    <property type="match status" value="1"/>
</dbReference>
<dbReference type="PANTHER" id="PTHR44085:SF2">
    <property type="entry name" value="SEPIAPTERIN REDUCTASE"/>
    <property type="match status" value="1"/>
</dbReference>
<keyword evidence="3" id="KW-0521">NADP</keyword>
<gene>
    <name evidence="5" type="ORF">NXS09_03395</name>
</gene>
<evidence type="ECO:0000256" key="2">
    <source>
        <dbReference type="ARBA" id="ARBA00022490"/>
    </source>
</evidence>
<keyword evidence="6" id="KW-1185">Reference proteome</keyword>
<protein>
    <submittedName>
        <fullName evidence="5">SDR family NAD(P)-dependent oxidoreductase</fullName>
    </submittedName>
</protein>
<comment type="caution">
    <text evidence="5">The sequence shown here is derived from an EMBL/GenBank/DDBJ whole genome shotgun (WGS) entry which is preliminary data.</text>
</comment>
<dbReference type="InterPro" id="IPR051721">
    <property type="entry name" value="Biopterin_syn/organic_redct"/>
</dbReference>
<dbReference type="Pfam" id="PF00106">
    <property type="entry name" value="adh_short"/>
    <property type="match status" value="1"/>
</dbReference>
<dbReference type="RefSeq" id="WP_259291148.1">
    <property type="nucleotide sequence ID" value="NZ_JANUXW010000002.1"/>
</dbReference>